<dbReference type="AlphaFoldDB" id="A0A8J2NNP0"/>
<protein>
    <submittedName>
        <fullName evidence="2">Uncharacterized protein</fullName>
    </submittedName>
</protein>
<feature type="region of interest" description="Disordered" evidence="1">
    <location>
        <begin position="1"/>
        <end position="21"/>
    </location>
</feature>
<keyword evidence="3" id="KW-1185">Reference proteome</keyword>
<comment type="caution">
    <text evidence="2">The sequence shown here is derived from an EMBL/GenBank/DDBJ whole genome shotgun (WGS) entry which is preliminary data.</text>
</comment>
<dbReference type="EMBL" id="CAJVCH010037724">
    <property type="protein sequence ID" value="CAG7716328.1"/>
    <property type="molecule type" value="Genomic_DNA"/>
</dbReference>
<feature type="compositionally biased region" description="Basic and acidic residues" evidence="1">
    <location>
        <begin position="1"/>
        <end position="13"/>
    </location>
</feature>
<evidence type="ECO:0000313" key="3">
    <source>
        <dbReference type="Proteomes" id="UP000708208"/>
    </source>
</evidence>
<organism evidence="2 3">
    <name type="scientific">Allacma fusca</name>
    <dbReference type="NCBI Taxonomy" id="39272"/>
    <lineage>
        <taxon>Eukaryota</taxon>
        <taxon>Metazoa</taxon>
        <taxon>Ecdysozoa</taxon>
        <taxon>Arthropoda</taxon>
        <taxon>Hexapoda</taxon>
        <taxon>Collembola</taxon>
        <taxon>Symphypleona</taxon>
        <taxon>Sminthuridae</taxon>
        <taxon>Allacma</taxon>
    </lineage>
</organism>
<evidence type="ECO:0000256" key="1">
    <source>
        <dbReference type="SAM" id="MobiDB-lite"/>
    </source>
</evidence>
<name>A0A8J2NNP0_9HEXA</name>
<gene>
    <name evidence="2" type="ORF">AFUS01_LOCUS5842</name>
</gene>
<accession>A0A8J2NNP0</accession>
<evidence type="ECO:0000313" key="2">
    <source>
        <dbReference type="EMBL" id="CAG7716328.1"/>
    </source>
</evidence>
<dbReference type="Proteomes" id="UP000708208">
    <property type="component" value="Unassembled WGS sequence"/>
</dbReference>
<proteinExistence type="predicted"/>
<feature type="non-terminal residue" evidence="2">
    <location>
        <position position="1"/>
    </location>
</feature>
<sequence>MRNIDKDFQRDEEVTLPTGLQ</sequence>
<reference evidence="2" key="1">
    <citation type="submission" date="2021-06" db="EMBL/GenBank/DDBJ databases">
        <authorList>
            <person name="Hodson N. C."/>
            <person name="Mongue J. A."/>
            <person name="Jaron S. K."/>
        </authorList>
    </citation>
    <scope>NUCLEOTIDE SEQUENCE</scope>
</reference>